<dbReference type="OrthoDB" id="771136at2759"/>
<dbReference type="GO" id="GO:0006508">
    <property type="term" value="P:proteolysis"/>
    <property type="evidence" value="ECO:0007669"/>
    <property type="project" value="UniProtKB-KW"/>
</dbReference>
<proteinExistence type="inferred from homology"/>
<dbReference type="PROSITE" id="PS51767">
    <property type="entry name" value="PEPTIDASE_A1"/>
    <property type="match status" value="1"/>
</dbReference>
<dbReference type="PANTHER" id="PTHR47966">
    <property type="entry name" value="BETA-SITE APP-CLEAVING ENZYME, ISOFORM A-RELATED"/>
    <property type="match status" value="1"/>
</dbReference>
<dbReference type="PRINTS" id="PR00792">
    <property type="entry name" value="PEPSIN"/>
</dbReference>
<dbReference type="Pfam" id="PF00026">
    <property type="entry name" value="Asp"/>
    <property type="match status" value="1"/>
</dbReference>
<dbReference type="InterPro" id="IPR033121">
    <property type="entry name" value="PEPTIDASE_A1"/>
</dbReference>
<protein>
    <recommendedName>
        <fullName evidence="11">Peptidase A1 domain-containing protein</fullName>
    </recommendedName>
</protein>
<feature type="compositionally biased region" description="Gly residues" evidence="9">
    <location>
        <begin position="461"/>
        <end position="476"/>
    </location>
</feature>
<evidence type="ECO:0000256" key="5">
    <source>
        <dbReference type="ARBA" id="ARBA00022801"/>
    </source>
</evidence>
<evidence type="ECO:0000256" key="9">
    <source>
        <dbReference type="SAM" id="MobiDB-lite"/>
    </source>
</evidence>
<feature type="region of interest" description="Disordered" evidence="9">
    <location>
        <begin position="445"/>
        <end position="489"/>
    </location>
</feature>
<feature type="active site" evidence="6">
    <location>
        <position position="81"/>
    </location>
</feature>
<keyword evidence="3" id="KW-0732">Signal</keyword>
<keyword evidence="7" id="KW-1015">Disulfide bond</keyword>
<keyword evidence="5 8" id="KW-0378">Hydrolase</keyword>
<keyword evidence="10" id="KW-0472">Membrane</keyword>
<keyword evidence="4 8" id="KW-0064">Aspartyl protease</keyword>
<evidence type="ECO:0000256" key="7">
    <source>
        <dbReference type="PIRSR" id="PIRSR601461-2"/>
    </source>
</evidence>
<dbReference type="InterPro" id="IPR033876">
    <property type="entry name" value="SAP-like"/>
</dbReference>
<dbReference type="EMBL" id="CAJVRL010000060">
    <property type="protein sequence ID" value="CAG8955214.1"/>
    <property type="molecule type" value="Genomic_DNA"/>
</dbReference>
<dbReference type="SUPFAM" id="SSF50630">
    <property type="entry name" value="Acid proteases"/>
    <property type="match status" value="1"/>
</dbReference>
<dbReference type="Proteomes" id="UP000696280">
    <property type="component" value="Unassembled WGS sequence"/>
</dbReference>
<feature type="active site" evidence="6">
    <location>
        <position position="293"/>
    </location>
</feature>
<evidence type="ECO:0000259" key="11">
    <source>
        <dbReference type="PROSITE" id="PS51767"/>
    </source>
</evidence>
<sequence length="533" mass="56826">MWIASLSQLVMIAGLGRNVLAVIILDIARGPRPESSAEITKPSLKSRALISSTLYNNLTQGSYYIEIDVGTPPQPQRLFLDTGSSDVWLLDSAADLCSDPRLQRKHLGGCGTTYTSSKSSTYKLQAQNQFNISYLDRSGATGDYISDTIEISGSLIPNVQLGLAHKSTISSGLMGIGYSVNQASQSRKNIAPPFTYPSVIERMVSARVINRKAYSLYLNDRDASTGSIIFGGMDTDKFHGELFQLPVVPNRYPNGTSVYAQLAVVMSSFSITEQEGNTANLTSPNFKLPVLLDSGTTFSYLPRTLARTIYRAVNALDDTEDSGLVFIDCAILTQSPKLTFNYGFGGANGTQIQVPIDELVFSLSTVLNITEEDLSEAPFPRTCAFGILPSSPGEPLILGDSFLRSAYVVYDLDSNVVGLAQTNFNSTSRRIVEFRADATKIPDASRITSRPDVTQTADTGGPTGAGPKTDGGGNGIVAGSASASTTVAPPAGSTINTLSGVSMVPAREFYVRTLVILGIAGSFAILGGGWFVF</sequence>
<evidence type="ECO:0000256" key="4">
    <source>
        <dbReference type="ARBA" id="ARBA00022750"/>
    </source>
</evidence>
<evidence type="ECO:0000256" key="6">
    <source>
        <dbReference type="PIRSR" id="PIRSR601461-1"/>
    </source>
</evidence>
<feature type="transmembrane region" description="Helical" evidence="10">
    <location>
        <begin position="509"/>
        <end position="532"/>
    </location>
</feature>
<feature type="compositionally biased region" description="Polar residues" evidence="9">
    <location>
        <begin position="446"/>
        <end position="455"/>
    </location>
</feature>
<evidence type="ECO:0000256" key="2">
    <source>
        <dbReference type="ARBA" id="ARBA00022670"/>
    </source>
</evidence>
<keyword evidence="10" id="KW-1133">Transmembrane helix</keyword>
<comment type="similarity">
    <text evidence="1 8">Belongs to the peptidase A1 family.</text>
</comment>
<evidence type="ECO:0000313" key="12">
    <source>
        <dbReference type="EMBL" id="CAG8955214.1"/>
    </source>
</evidence>
<reference evidence="12" key="1">
    <citation type="submission" date="2021-07" db="EMBL/GenBank/DDBJ databases">
        <authorList>
            <person name="Durling M."/>
        </authorList>
    </citation>
    <scope>NUCLEOTIDE SEQUENCE</scope>
</reference>
<keyword evidence="10" id="KW-0812">Transmembrane</keyword>
<feature type="compositionally biased region" description="Low complexity" evidence="9">
    <location>
        <begin position="477"/>
        <end position="489"/>
    </location>
</feature>
<feature type="domain" description="Peptidase A1" evidence="11">
    <location>
        <begin position="63"/>
        <end position="420"/>
    </location>
</feature>
<dbReference type="InterPro" id="IPR021109">
    <property type="entry name" value="Peptidase_aspartic_dom_sf"/>
</dbReference>
<evidence type="ECO:0000313" key="13">
    <source>
        <dbReference type="Proteomes" id="UP000696280"/>
    </source>
</evidence>
<name>A0A9N9KWL3_9HELO</name>
<dbReference type="InterPro" id="IPR001969">
    <property type="entry name" value="Aspartic_peptidase_AS"/>
</dbReference>
<organism evidence="12 13">
    <name type="scientific">Hymenoscyphus fraxineus</name>
    <dbReference type="NCBI Taxonomy" id="746836"/>
    <lineage>
        <taxon>Eukaryota</taxon>
        <taxon>Fungi</taxon>
        <taxon>Dikarya</taxon>
        <taxon>Ascomycota</taxon>
        <taxon>Pezizomycotina</taxon>
        <taxon>Leotiomycetes</taxon>
        <taxon>Helotiales</taxon>
        <taxon>Helotiaceae</taxon>
        <taxon>Hymenoscyphus</taxon>
    </lineage>
</organism>
<dbReference type="GO" id="GO:0004190">
    <property type="term" value="F:aspartic-type endopeptidase activity"/>
    <property type="evidence" value="ECO:0007669"/>
    <property type="project" value="UniProtKB-KW"/>
</dbReference>
<gene>
    <name evidence="12" type="ORF">HYFRA_00007230</name>
</gene>
<keyword evidence="2 8" id="KW-0645">Protease</keyword>
<evidence type="ECO:0000256" key="3">
    <source>
        <dbReference type="ARBA" id="ARBA00022729"/>
    </source>
</evidence>
<evidence type="ECO:0000256" key="8">
    <source>
        <dbReference type="RuleBase" id="RU000454"/>
    </source>
</evidence>
<accession>A0A9N9KWL3</accession>
<comment type="caution">
    <text evidence="12">The sequence shown here is derived from an EMBL/GenBank/DDBJ whole genome shotgun (WGS) entry which is preliminary data.</text>
</comment>
<evidence type="ECO:0000256" key="1">
    <source>
        <dbReference type="ARBA" id="ARBA00007447"/>
    </source>
</evidence>
<evidence type="ECO:0000256" key="10">
    <source>
        <dbReference type="SAM" id="Phobius"/>
    </source>
</evidence>
<dbReference type="Gene3D" id="2.40.70.10">
    <property type="entry name" value="Acid Proteases"/>
    <property type="match status" value="2"/>
</dbReference>
<dbReference type="CDD" id="cd05474">
    <property type="entry name" value="SAP_like"/>
    <property type="match status" value="1"/>
</dbReference>
<dbReference type="AlphaFoldDB" id="A0A9N9KWL3"/>
<dbReference type="PROSITE" id="PS00141">
    <property type="entry name" value="ASP_PROTEASE"/>
    <property type="match status" value="1"/>
</dbReference>
<keyword evidence="13" id="KW-1185">Reference proteome</keyword>
<dbReference type="InterPro" id="IPR001461">
    <property type="entry name" value="Aspartic_peptidase_A1"/>
</dbReference>
<feature type="disulfide bond" evidence="7">
    <location>
        <begin position="329"/>
        <end position="383"/>
    </location>
</feature>
<dbReference type="PANTHER" id="PTHR47966:SF65">
    <property type="entry name" value="ASPARTIC-TYPE ENDOPEPTIDASE"/>
    <property type="match status" value="1"/>
</dbReference>